<dbReference type="Pfam" id="PF03787">
    <property type="entry name" value="RAMPs"/>
    <property type="match status" value="1"/>
</dbReference>
<comment type="caution">
    <text evidence="3">The sequence shown here is derived from an EMBL/GenBank/DDBJ whole genome shotgun (WGS) entry which is preliminary data.</text>
</comment>
<dbReference type="GO" id="GO:0051607">
    <property type="term" value="P:defense response to virus"/>
    <property type="evidence" value="ECO:0007669"/>
    <property type="project" value="UniProtKB-KW"/>
</dbReference>
<dbReference type="InterPro" id="IPR005537">
    <property type="entry name" value="RAMP_III_fam"/>
</dbReference>
<dbReference type="RefSeq" id="WP_111435150.1">
    <property type="nucleotide sequence ID" value="NZ_JACIGG010000006.1"/>
</dbReference>
<evidence type="ECO:0000313" key="3">
    <source>
        <dbReference type="EMBL" id="RAI26252.1"/>
    </source>
</evidence>
<feature type="domain" description="CRISPR type III-associated protein" evidence="2">
    <location>
        <begin position="7"/>
        <end position="203"/>
    </location>
</feature>
<protein>
    <recommendedName>
        <fullName evidence="2">CRISPR type III-associated protein domain-containing protein</fullName>
    </recommendedName>
</protein>
<dbReference type="EMBL" id="NPEV01000033">
    <property type="protein sequence ID" value="RAI26252.1"/>
    <property type="molecule type" value="Genomic_DNA"/>
</dbReference>
<reference evidence="3 4" key="1">
    <citation type="submission" date="2017-07" db="EMBL/GenBank/DDBJ databases">
        <title>Draft Genome Sequences of Select Purple Nonsulfur Bacteria.</title>
        <authorList>
            <person name="Lasarre B."/>
            <person name="Mckinlay J.B."/>
        </authorList>
    </citation>
    <scope>NUCLEOTIDE SEQUENCE [LARGE SCALE GENOMIC DNA]</scope>
    <source>
        <strain evidence="3 4">DSM 11290</strain>
    </source>
</reference>
<proteinExistence type="predicted"/>
<dbReference type="AlphaFoldDB" id="A0A327JN04"/>
<organism evidence="3 4">
    <name type="scientific">Rhodobium orientis</name>
    <dbReference type="NCBI Taxonomy" id="34017"/>
    <lineage>
        <taxon>Bacteria</taxon>
        <taxon>Pseudomonadati</taxon>
        <taxon>Pseudomonadota</taxon>
        <taxon>Alphaproteobacteria</taxon>
        <taxon>Hyphomicrobiales</taxon>
        <taxon>Rhodobiaceae</taxon>
        <taxon>Rhodobium</taxon>
    </lineage>
</organism>
<dbReference type="OrthoDB" id="8480778at2"/>
<evidence type="ECO:0000313" key="4">
    <source>
        <dbReference type="Proteomes" id="UP000249299"/>
    </source>
</evidence>
<evidence type="ECO:0000256" key="1">
    <source>
        <dbReference type="ARBA" id="ARBA00023118"/>
    </source>
</evidence>
<gene>
    <name evidence="3" type="ORF">CH339_14795</name>
</gene>
<name>A0A327JN04_9HYPH</name>
<accession>A0A327JN04</accession>
<keyword evidence="1" id="KW-0051">Antiviral defense</keyword>
<keyword evidence="4" id="KW-1185">Reference proteome</keyword>
<dbReference type="Proteomes" id="UP000249299">
    <property type="component" value="Unassembled WGS sequence"/>
</dbReference>
<sequence>MKVITGTFEIVTPMFLGGADHQATTLRASSIKAELVFWWRALHAAKIIADAEDETLGNAEEKRRKGLEALHAREVELSGGPGGNVAARQSAVLVRANWEEKPPLFTAGRPIADAFGLKPSGVLSGGVNYLGYGLISLNGNIQSASDDGKVPAKSCFGARGRFVVEFACRRLTDQQICEFKRTLEIMGLLGGLGSRKRRGWGSLALERIEVETVNGRDRCTPEVIWSAPQTVEAWRGEVRKLVDLKSTQRKADDLPLSAFALGSSVRIWKEGFDTAIEAIDALGHGYHLFRAWGASFNGHMIGGKPAEQNFKAEHDWYVDDGLDYAKRGRHRLPRNQMPPRANLGLPLPYDAKKGKVVDADAPFGRRASPLMFHIAKIGKKYFPVAIHMGNLFLPETETDQAKSVKISICREGDQEFEPNRSVVEGYLTGVTKKQSANHRYFDADPAENFLDEAGS</sequence>
<evidence type="ECO:0000259" key="2">
    <source>
        <dbReference type="Pfam" id="PF03787"/>
    </source>
</evidence>